<dbReference type="InterPro" id="IPR051210">
    <property type="entry name" value="Ub_ligase/GEF_domain"/>
</dbReference>
<keyword evidence="5" id="KW-0539">Nucleus</keyword>
<dbReference type="PANTHER" id="PTHR22870:SF466">
    <property type="entry name" value="ANKYRIN REPEAT-CONTAINING PROTEIN"/>
    <property type="match status" value="1"/>
</dbReference>
<keyword evidence="8" id="KW-1185">Reference proteome</keyword>
<dbReference type="GO" id="GO:0000786">
    <property type="term" value="C:nucleosome"/>
    <property type="evidence" value="ECO:0007669"/>
    <property type="project" value="InterPro"/>
</dbReference>
<sequence>MAQRDADDIDDELEHVGDDAALVAESSYSLHCSSFLGLPFRIDEDLVTAIKYLSEAHPVVTKGGRWSNAGRRKSEAPNVLGMLAYLKEALRCVDNFNKAPTGYNSLLLGPAALVFERPASASPADEAESRKYLTASMAARVQRLVDKKRRKNQAVTEITAVYLQTAKSAPRPRPVVRSPTTPAESDDSSGSDSSEISGVSGESRLEGEGVAEAIGVIRSCQDKGESLWTPGVVCRLFETPELPPNVFPEEVKSDLKFQTQAILALQEAAEAYLVGLFEATLDETVETLKARAQAALGVGTGRLLDSCGDVLDGCMQIKKARLQNGDSLTLHIRAAQVTGCCDAFAAILGDGSVVTWGIDENGGDSSAVQGQLKNVQQVQATSGGAFAAILGNGSVVTWGNAEYGGDSSSVQDQLKDVQQIQASIGAFAAILGNRSVISWGYAKCGGDCSSVQNQLRDVQQIQANGHAFAAVLGDGSVVTWGRVMYGGDSRSTRGQLKDVRQIIASEAAFAAILGDGSIVTWGNAPDGGDSSPVQDQLKDVQQIQASVGAFAAILANGSVVTWGNAKYGGDSSSVQEQLKDVQQIQSSGGAFAAILGDESVVTWGDPQHAGDSSSVQPKLKNVKQIQASGSAFAAILRNGSVVTWGSPWHGGDSSSVQDQLKDVQQIQASGSAFAAILGDGSIVTWGCARCGGDSSSVQDQLQNVQQIQAPDVQHCRKDCS</sequence>
<keyword evidence="4" id="KW-0238">DNA-binding</keyword>
<proteinExistence type="inferred from homology"/>
<evidence type="ECO:0000256" key="4">
    <source>
        <dbReference type="ARBA" id="ARBA00023125"/>
    </source>
</evidence>
<dbReference type="PANTHER" id="PTHR22870">
    <property type="entry name" value="REGULATOR OF CHROMOSOME CONDENSATION"/>
    <property type="match status" value="1"/>
</dbReference>
<feature type="region of interest" description="Disordered" evidence="6">
    <location>
        <begin position="169"/>
        <end position="203"/>
    </location>
</feature>
<protein>
    <submittedName>
        <fullName evidence="7">Histone H3-6</fullName>
    </submittedName>
</protein>
<organism evidence="7 8">
    <name type="scientific">Symbiodinium microadriaticum</name>
    <name type="common">Dinoflagellate</name>
    <name type="synonym">Zooxanthella microadriatica</name>
    <dbReference type="NCBI Taxonomy" id="2951"/>
    <lineage>
        <taxon>Eukaryota</taxon>
        <taxon>Sar</taxon>
        <taxon>Alveolata</taxon>
        <taxon>Dinophyceae</taxon>
        <taxon>Suessiales</taxon>
        <taxon>Symbiodiniaceae</taxon>
        <taxon>Symbiodinium</taxon>
    </lineage>
</organism>
<dbReference type="InterPro" id="IPR009091">
    <property type="entry name" value="RCC1/BLIP-II"/>
</dbReference>
<dbReference type="Gene3D" id="1.10.20.10">
    <property type="entry name" value="Histone, subunit A"/>
    <property type="match status" value="1"/>
</dbReference>
<dbReference type="GO" id="GO:0030527">
    <property type="term" value="F:structural constituent of chromatin"/>
    <property type="evidence" value="ECO:0007669"/>
    <property type="project" value="InterPro"/>
</dbReference>
<evidence type="ECO:0000256" key="2">
    <source>
        <dbReference type="ARBA" id="ARBA00010343"/>
    </source>
</evidence>
<comment type="similarity">
    <text evidence="2">Belongs to the histone H3 family.</text>
</comment>
<dbReference type="SUPFAM" id="SSF50985">
    <property type="entry name" value="RCC1/BLIP-II"/>
    <property type="match status" value="1"/>
</dbReference>
<dbReference type="InterPro" id="IPR009072">
    <property type="entry name" value="Histone-fold"/>
</dbReference>
<comment type="caution">
    <text evidence="7">The sequence shown here is derived from an EMBL/GenBank/DDBJ whole genome shotgun (WGS) entry which is preliminary data.</text>
</comment>
<gene>
    <name evidence="7" type="primary">H3-6</name>
    <name evidence="7" type="ORF">AK812_SmicGene14918</name>
</gene>
<evidence type="ECO:0000256" key="1">
    <source>
        <dbReference type="ARBA" id="ARBA00004123"/>
    </source>
</evidence>
<dbReference type="GO" id="GO:0005634">
    <property type="term" value="C:nucleus"/>
    <property type="evidence" value="ECO:0007669"/>
    <property type="project" value="UniProtKB-SubCell"/>
</dbReference>
<dbReference type="GO" id="GO:0003677">
    <property type="term" value="F:DNA binding"/>
    <property type="evidence" value="ECO:0007669"/>
    <property type="project" value="UniProtKB-KW"/>
</dbReference>
<keyword evidence="3" id="KW-0677">Repeat</keyword>
<evidence type="ECO:0000256" key="5">
    <source>
        <dbReference type="ARBA" id="ARBA00023242"/>
    </source>
</evidence>
<dbReference type="Gene3D" id="2.130.10.30">
    <property type="entry name" value="Regulator of chromosome condensation 1/beta-lactamase-inhibitor protein II"/>
    <property type="match status" value="2"/>
</dbReference>
<reference evidence="7 8" key="1">
    <citation type="submission" date="2016-02" db="EMBL/GenBank/DDBJ databases">
        <title>Genome analysis of coral dinoflagellate symbionts highlights evolutionary adaptations to a symbiotic lifestyle.</title>
        <authorList>
            <person name="Aranda M."/>
            <person name="Li Y."/>
            <person name="Liew Y.J."/>
            <person name="Baumgarten S."/>
            <person name="Simakov O."/>
            <person name="Wilson M."/>
            <person name="Piel J."/>
            <person name="Ashoor H."/>
            <person name="Bougouffa S."/>
            <person name="Bajic V.B."/>
            <person name="Ryu T."/>
            <person name="Ravasi T."/>
            <person name="Bayer T."/>
            <person name="Micklem G."/>
            <person name="Kim H."/>
            <person name="Bhak J."/>
            <person name="Lajeunesse T.C."/>
            <person name="Voolstra C.R."/>
        </authorList>
    </citation>
    <scope>NUCLEOTIDE SEQUENCE [LARGE SCALE GENOMIC DNA]</scope>
    <source>
        <strain evidence="7 8">CCMP2467</strain>
    </source>
</reference>
<accession>A0A1Q9E4A7</accession>
<dbReference type="PRINTS" id="PR00622">
    <property type="entry name" value="HISTONEH3"/>
</dbReference>
<evidence type="ECO:0000256" key="6">
    <source>
        <dbReference type="SAM" id="MobiDB-lite"/>
    </source>
</evidence>
<dbReference type="OrthoDB" id="5370059at2759"/>
<name>A0A1Q9E4A7_SYMMI</name>
<dbReference type="Proteomes" id="UP000186817">
    <property type="component" value="Unassembled WGS sequence"/>
</dbReference>
<evidence type="ECO:0000313" key="8">
    <source>
        <dbReference type="Proteomes" id="UP000186817"/>
    </source>
</evidence>
<dbReference type="AlphaFoldDB" id="A0A1Q9E4A7"/>
<evidence type="ECO:0000313" key="7">
    <source>
        <dbReference type="EMBL" id="OLQ02257.1"/>
    </source>
</evidence>
<dbReference type="InterPro" id="IPR000164">
    <property type="entry name" value="Histone_H3/CENP-A"/>
</dbReference>
<evidence type="ECO:0000256" key="3">
    <source>
        <dbReference type="ARBA" id="ARBA00022737"/>
    </source>
</evidence>
<comment type="subcellular location">
    <subcellularLocation>
        <location evidence="1">Nucleus</location>
    </subcellularLocation>
</comment>
<feature type="compositionally biased region" description="Low complexity" evidence="6">
    <location>
        <begin position="190"/>
        <end position="202"/>
    </location>
</feature>
<dbReference type="GO" id="GO:0046982">
    <property type="term" value="F:protein heterodimerization activity"/>
    <property type="evidence" value="ECO:0007669"/>
    <property type="project" value="InterPro"/>
</dbReference>
<dbReference type="EMBL" id="LSRX01000269">
    <property type="protein sequence ID" value="OLQ02257.1"/>
    <property type="molecule type" value="Genomic_DNA"/>
</dbReference>